<name>A0A914B7T4_PATMI</name>
<feature type="compositionally biased region" description="Low complexity" evidence="1">
    <location>
        <begin position="920"/>
        <end position="932"/>
    </location>
</feature>
<proteinExistence type="predicted"/>
<feature type="compositionally biased region" description="Basic and acidic residues" evidence="1">
    <location>
        <begin position="1308"/>
        <end position="1364"/>
    </location>
</feature>
<dbReference type="EnsemblMetazoa" id="XM_038216111.1">
    <property type="protein sequence ID" value="XP_038072039.1"/>
    <property type="gene ID" value="LOC119740724"/>
</dbReference>
<feature type="region of interest" description="Disordered" evidence="1">
    <location>
        <begin position="688"/>
        <end position="715"/>
    </location>
</feature>
<evidence type="ECO:0000256" key="1">
    <source>
        <dbReference type="SAM" id="MobiDB-lite"/>
    </source>
</evidence>
<feature type="compositionally biased region" description="Basic and acidic residues" evidence="1">
    <location>
        <begin position="1275"/>
        <end position="1298"/>
    </location>
</feature>
<dbReference type="Gene3D" id="3.40.50.410">
    <property type="entry name" value="von Willebrand factor, type A domain"/>
    <property type="match status" value="1"/>
</dbReference>
<reference evidence="4" key="1">
    <citation type="submission" date="2022-11" db="UniProtKB">
        <authorList>
            <consortium name="EnsemblMetazoa"/>
        </authorList>
    </citation>
    <scope>IDENTIFICATION</scope>
</reference>
<dbReference type="PANTHER" id="PTHR14343:SF5">
    <property type="entry name" value="DUF4537 DOMAIN-CONTAINING PROTEIN"/>
    <property type="match status" value="1"/>
</dbReference>
<evidence type="ECO:0000259" key="3">
    <source>
        <dbReference type="Pfam" id="PF15057"/>
    </source>
</evidence>
<feature type="region of interest" description="Disordered" evidence="1">
    <location>
        <begin position="1103"/>
        <end position="1151"/>
    </location>
</feature>
<feature type="compositionally biased region" description="Polar residues" evidence="1">
    <location>
        <begin position="1107"/>
        <end position="1121"/>
    </location>
</feature>
<feature type="region of interest" description="Disordered" evidence="1">
    <location>
        <begin position="1274"/>
        <end position="1407"/>
    </location>
</feature>
<dbReference type="OMA" id="YRSQIFA"/>
<dbReference type="SUPFAM" id="SSF53300">
    <property type="entry name" value="vWA-like"/>
    <property type="match status" value="1"/>
</dbReference>
<feature type="region of interest" description="Disordered" evidence="1">
    <location>
        <begin position="599"/>
        <end position="628"/>
    </location>
</feature>
<feature type="region of interest" description="Disordered" evidence="1">
    <location>
        <begin position="917"/>
        <end position="943"/>
    </location>
</feature>
<dbReference type="InterPro" id="IPR032770">
    <property type="entry name" value="DUF4537"/>
</dbReference>
<dbReference type="OrthoDB" id="6241467at2759"/>
<protein>
    <recommendedName>
        <fullName evidence="6">VWFA domain-containing protein</fullName>
    </recommendedName>
</protein>
<evidence type="ECO:0000259" key="2">
    <source>
        <dbReference type="Pfam" id="PF13768"/>
    </source>
</evidence>
<feature type="region of interest" description="Disordered" evidence="1">
    <location>
        <begin position="961"/>
        <end position="985"/>
    </location>
</feature>
<keyword evidence="5" id="KW-1185">Reference proteome</keyword>
<dbReference type="GeneID" id="119740724"/>
<dbReference type="Pfam" id="PF15057">
    <property type="entry name" value="DUF4537"/>
    <property type="match status" value="1"/>
</dbReference>
<dbReference type="Proteomes" id="UP000887568">
    <property type="component" value="Unplaced"/>
</dbReference>
<dbReference type="RefSeq" id="XP_038072039.1">
    <property type="nucleotide sequence ID" value="XM_038216111.1"/>
</dbReference>
<feature type="domain" description="VWFA" evidence="2">
    <location>
        <begin position="24"/>
        <end position="176"/>
    </location>
</feature>
<feature type="domain" description="DUF4537" evidence="3">
    <location>
        <begin position="332"/>
        <end position="463"/>
    </location>
</feature>
<dbReference type="InterPro" id="IPR002035">
    <property type="entry name" value="VWF_A"/>
</dbReference>
<dbReference type="Pfam" id="PF13768">
    <property type="entry name" value="VWA_3"/>
    <property type="match status" value="1"/>
</dbReference>
<feature type="region of interest" description="Disordered" evidence="1">
    <location>
        <begin position="1196"/>
        <end position="1232"/>
    </location>
</feature>
<feature type="compositionally biased region" description="Basic and acidic residues" evidence="1">
    <location>
        <begin position="1381"/>
        <end position="1407"/>
    </location>
</feature>
<organism evidence="4 5">
    <name type="scientific">Patiria miniata</name>
    <name type="common">Bat star</name>
    <name type="synonym">Asterina miniata</name>
    <dbReference type="NCBI Taxonomy" id="46514"/>
    <lineage>
        <taxon>Eukaryota</taxon>
        <taxon>Metazoa</taxon>
        <taxon>Echinodermata</taxon>
        <taxon>Eleutherozoa</taxon>
        <taxon>Asterozoa</taxon>
        <taxon>Asteroidea</taxon>
        <taxon>Valvatacea</taxon>
        <taxon>Valvatida</taxon>
        <taxon>Asterinidae</taxon>
        <taxon>Patiria</taxon>
    </lineage>
</organism>
<evidence type="ECO:0008006" key="6">
    <source>
        <dbReference type="Google" id="ProtNLM"/>
    </source>
</evidence>
<accession>A0A914B7T4</accession>
<evidence type="ECO:0000313" key="4">
    <source>
        <dbReference type="EnsemblMetazoa" id="XP_038072039.1"/>
    </source>
</evidence>
<dbReference type="InterPro" id="IPR036465">
    <property type="entry name" value="vWFA_dom_sf"/>
</dbReference>
<evidence type="ECO:0000313" key="5">
    <source>
        <dbReference type="Proteomes" id="UP000887568"/>
    </source>
</evidence>
<sequence>MADALVLRPKGIPTIFGNLEEKSITFLVDASGSMYPYLEIVKEHLIEVLLARSFKQNDTMFNIMEFSSEVIPWADRMVKCTPQTVTVAGEWVKNLGCKTGTNTLDALLAGFADPACEAVHLVTDGLPDQIPEEILQHVAVASEGRPVHAIYLSGGIADVPACDFLASLATETAGTFQSIKLSHKGSIEEVKIVVRSDHAVRRISRSPPTTLDNPPMKSFKVYDVSTGKGIPSTSIKTTLQNLPRSNTITYINESDDTSTKMCSVTTSLDHDPIDQKLISVDDVPTRVIRTDNVQLRYPDLTWETHRPTARLVRRMIANADKTSVTGGVLLQGMRVLARRDKDGYYCLGFVKQQITANHTFLIEFDKEPSSKAQPQLQETAIYDIISYNDASRHSIAAGDKVLAPQGKLQYRYAPGTVLEGLEGRSSGCAADTESLVVSFFDGKTEKILKQASIWIPPQLYERVKLEIQMPITARQYLVNNPNYPIMLPPGYSSRTGVGTGYLAKTSAAQETGYLMGGYDSTFEATDKYPVYVPVYPGDSAAFGFRMPSVRESVVKSEDVHRLIPGTSLTKEDLNRKVMQQLMDNKMIPTMPGVARATAEERQKRASPLQSGILRKSVSFRKEEGEMDSGIGSYTAASAVANESQSEPESEDEDDNLIESGTQTLSLRDSGVGTDYSLLYNYRPDSSLDERPPWQYWNPKSKSSRPSSHKSSKAKAFRETVLSAPAEARVQPISAEPITAFSQSQRQALLDAIDQDIKTDRAQLEWIQRHPHPPLRPPYDPEVDMGPVNRSGAFNTVSNQIKSDRAQLEWIQKHPQPPNGAMRYHGVPAHRKIGSRDIVREAKEKAYLEYRRNQVMHMEAHFSQMEMDARKMKEAKEDRCSASVAVEESLTMRYDTSNLTQVRDTLTSDQIPVSEIAYSDNPKTTNNTLPTTTQSYITDGSRPLRKTQEKLTIRDVVFGERKTLTPPPAPKQEIEQPISGKNDSPRGRIVFNPYVLNKSFSFTPKTSWQVGDRAAPHNGNVLSIQSDSGQNFKTAGVKSLQAMSQHQQKTKTGERAMVKVTKSTMDKMINKDLENSLIAFVNENYHSGVNTEEMLQHMQQMLMNSSQGPKQVPQTRPSNLQSRKGGRERVQHKTAVRTAQSSKEISRSSTAQNVVTETNFSEHRPHQQQFFVEKPLTHYGGIDRQNPRIIQNSVTNNSTTAQHSSSETQKQVCQKSVTQNSFGNSSGKTQTQTVRVVENSQVCTEVKSQTATETITKMATSAIPKQLPHQRFAADVTRRDVQRQRDSEDKLRSIQDAKRSVSSSIARQQQERSNREADREAARVEALRQRTQRREDIASQREKEIQDAITRRQDIKQQRQDDLARRHVQKLSEQNEQGAAREAQKRNEEIRRREYFYNKEQKNQDAKDLRLAVREQKQHDLRSQVLP</sequence>
<feature type="compositionally biased region" description="Polar residues" evidence="1">
    <location>
        <begin position="1136"/>
        <end position="1151"/>
    </location>
</feature>
<dbReference type="PANTHER" id="PTHR14343">
    <property type="entry name" value="VWFA DOMAIN-CONTAINING PROTEIN"/>
    <property type="match status" value="1"/>
</dbReference>